<evidence type="ECO:0000313" key="2">
    <source>
        <dbReference type="Proteomes" id="UP000239724"/>
    </source>
</evidence>
<dbReference type="Pfam" id="PF25212">
    <property type="entry name" value="HVO_A0114"/>
    <property type="match status" value="1"/>
</dbReference>
<organism evidence="1 2">
    <name type="scientific">Rhodopila globiformis</name>
    <name type="common">Rhodopseudomonas globiformis</name>
    <dbReference type="NCBI Taxonomy" id="1071"/>
    <lineage>
        <taxon>Bacteria</taxon>
        <taxon>Pseudomonadati</taxon>
        <taxon>Pseudomonadota</taxon>
        <taxon>Alphaproteobacteria</taxon>
        <taxon>Acetobacterales</taxon>
        <taxon>Acetobacteraceae</taxon>
        <taxon>Rhodopila</taxon>
    </lineage>
</organism>
<dbReference type="InterPro" id="IPR036390">
    <property type="entry name" value="WH_DNA-bd_sf"/>
</dbReference>
<keyword evidence="2" id="KW-1185">Reference proteome</keyword>
<dbReference type="OrthoDB" id="8449527at2"/>
<dbReference type="AlphaFoldDB" id="A0A2S6N709"/>
<dbReference type="RefSeq" id="WP_104520467.1">
    <property type="nucleotide sequence ID" value="NZ_NHRY01000213.1"/>
</dbReference>
<sequence length="133" mass="14869">MTHRIGTFDEFSAYTLAVARGDRKVDPQEPKVWIERTNGSGTPDAVRFRSLEAGVKLLSARNRDLLRLIATRQPQSVSELATMANRAPQNVQRTLRRLSTAGIVRLTRSEGRALRPELAARKVHIEIDLIPDG</sequence>
<accession>A0A2S6N709</accession>
<dbReference type="EMBL" id="NHRY01000213">
    <property type="protein sequence ID" value="PPQ30387.1"/>
    <property type="molecule type" value="Genomic_DNA"/>
</dbReference>
<dbReference type="InterPro" id="IPR036388">
    <property type="entry name" value="WH-like_DNA-bd_sf"/>
</dbReference>
<reference evidence="1 2" key="1">
    <citation type="journal article" date="2018" name="Arch. Microbiol.">
        <title>New insights into the metabolic potential of the phototrophic purple bacterium Rhodopila globiformis DSM 161(T) from its draft genome sequence and evidence for a vanadium-dependent nitrogenase.</title>
        <authorList>
            <person name="Imhoff J.F."/>
            <person name="Rahn T."/>
            <person name="Kunzel S."/>
            <person name="Neulinger S.C."/>
        </authorList>
    </citation>
    <scope>NUCLEOTIDE SEQUENCE [LARGE SCALE GENOMIC DNA]</scope>
    <source>
        <strain evidence="1 2">DSM 161</strain>
    </source>
</reference>
<protein>
    <submittedName>
        <fullName evidence="1">Uncharacterized protein</fullName>
    </submittedName>
</protein>
<gene>
    <name evidence="1" type="ORF">CCS01_19365</name>
</gene>
<name>A0A2S6N709_RHOGL</name>
<evidence type="ECO:0000313" key="1">
    <source>
        <dbReference type="EMBL" id="PPQ30387.1"/>
    </source>
</evidence>
<proteinExistence type="predicted"/>
<dbReference type="Proteomes" id="UP000239724">
    <property type="component" value="Unassembled WGS sequence"/>
</dbReference>
<comment type="caution">
    <text evidence="1">The sequence shown here is derived from an EMBL/GenBank/DDBJ whole genome shotgun (WGS) entry which is preliminary data.</text>
</comment>
<dbReference type="SUPFAM" id="SSF46785">
    <property type="entry name" value="Winged helix' DNA-binding domain"/>
    <property type="match status" value="1"/>
</dbReference>
<dbReference type="Gene3D" id="1.10.10.10">
    <property type="entry name" value="Winged helix-like DNA-binding domain superfamily/Winged helix DNA-binding domain"/>
    <property type="match status" value="1"/>
</dbReference>